<reference evidence="1 2" key="1">
    <citation type="journal article" date="2024" name="Commun. Biol.">
        <title>Comparative genomic analysis of thermophilic fungi reveals convergent evolutionary adaptations and gene losses.</title>
        <authorList>
            <person name="Steindorff A.S."/>
            <person name="Aguilar-Pontes M.V."/>
            <person name="Robinson A.J."/>
            <person name="Andreopoulos B."/>
            <person name="LaButti K."/>
            <person name="Kuo A."/>
            <person name="Mondo S."/>
            <person name="Riley R."/>
            <person name="Otillar R."/>
            <person name="Haridas S."/>
            <person name="Lipzen A."/>
            <person name="Grimwood J."/>
            <person name="Schmutz J."/>
            <person name="Clum A."/>
            <person name="Reid I.D."/>
            <person name="Moisan M.C."/>
            <person name="Butler G."/>
            <person name="Nguyen T.T.M."/>
            <person name="Dewar K."/>
            <person name="Conant G."/>
            <person name="Drula E."/>
            <person name="Henrissat B."/>
            <person name="Hansel C."/>
            <person name="Singer S."/>
            <person name="Hutchinson M.I."/>
            <person name="de Vries R.P."/>
            <person name="Natvig D.O."/>
            <person name="Powell A.J."/>
            <person name="Tsang A."/>
            <person name="Grigoriev I.V."/>
        </authorList>
    </citation>
    <scope>NUCLEOTIDE SEQUENCE [LARGE SCALE GENOMIC DNA]</scope>
    <source>
        <strain evidence="1 2">CBS 494.80</strain>
    </source>
</reference>
<organism evidence="1 2">
    <name type="scientific">Oculimacula yallundae</name>
    <dbReference type="NCBI Taxonomy" id="86028"/>
    <lineage>
        <taxon>Eukaryota</taxon>
        <taxon>Fungi</taxon>
        <taxon>Dikarya</taxon>
        <taxon>Ascomycota</taxon>
        <taxon>Pezizomycotina</taxon>
        <taxon>Leotiomycetes</taxon>
        <taxon>Helotiales</taxon>
        <taxon>Ploettnerulaceae</taxon>
        <taxon>Oculimacula</taxon>
    </lineage>
</organism>
<protein>
    <submittedName>
        <fullName evidence="1">Uncharacterized protein</fullName>
    </submittedName>
</protein>
<keyword evidence="2" id="KW-1185">Reference proteome</keyword>
<evidence type="ECO:0000313" key="2">
    <source>
        <dbReference type="Proteomes" id="UP001595075"/>
    </source>
</evidence>
<comment type="caution">
    <text evidence="1">The sequence shown here is derived from an EMBL/GenBank/DDBJ whole genome shotgun (WGS) entry which is preliminary data.</text>
</comment>
<dbReference type="EMBL" id="JAZHXI010000002">
    <property type="protein sequence ID" value="KAL2074195.1"/>
    <property type="molecule type" value="Genomic_DNA"/>
</dbReference>
<gene>
    <name evidence="1" type="ORF">VTL71DRAFT_7973</name>
</gene>
<dbReference type="Proteomes" id="UP001595075">
    <property type="component" value="Unassembled WGS sequence"/>
</dbReference>
<feature type="non-terminal residue" evidence="1">
    <location>
        <position position="124"/>
    </location>
</feature>
<proteinExistence type="predicted"/>
<sequence>MSMCIAELRRIAMLGIPKLNPVSHRRTLDFISWTQLNEGLPGAGGEMIIKLFGGVTTVCGMGKWPVSSASADNLEAGMMAVIRYIDELSRLLSGAIHQTKDSNPSSPFIIPSCNAVIESLTSYS</sequence>
<name>A0ABR4CW84_9HELO</name>
<evidence type="ECO:0000313" key="1">
    <source>
        <dbReference type="EMBL" id="KAL2074195.1"/>
    </source>
</evidence>
<accession>A0ABR4CW84</accession>